<dbReference type="PROSITE" id="PS00895">
    <property type="entry name" value="3_HYDROXYISOBUT_DH"/>
    <property type="match status" value="1"/>
</dbReference>
<feature type="domain" description="6-phosphogluconate dehydrogenase NADP-binding" evidence="5">
    <location>
        <begin position="5"/>
        <end position="164"/>
    </location>
</feature>
<evidence type="ECO:0000256" key="2">
    <source>
        <dbReference type="ARBA" id="ARBA00023002"/>
    </source>
</evidence>
<keyword evidence="3" id="KW-0520">NAD</keyword>
<evidence type="ECO:0000256" key="3">
    <source>
        <dbReference type="ARBA" id="ARBA00023027"/>
    </source>
</evidence>
<dbReference type="InterPro" id="IPR002204">
    <property type="entry name" value="3-OH-isobutyrate_DH-rel_CS"/>
</dbReference>
<evidence type="ECO:0000256" key="4">
    <source>
        <dbReference type="PIRSR" id="PIRSR000103-1"/>
    </source>
</evidence>
<dbReference type="PANTHER" id="PTHR43060">
    <property type="entry name" value="3-HYDROXYISOBUTYRATE DEHYDROGENASE-LIKE 1, MITOCHONDRIAL-RELATED"/>
    <property type="match status" value="1"/>
</dbReference>
<evidence type="ECO:0000313" key="8">
    <source>
        <dbReference type="Proteomes" id="UP000319384"/>
    </source>
</evidence>
<dbReference type="Proteomes" id="UP000319384">
    <property type="component" value="Unassembled WGS sequence"/>
</dbReference>
<dbReference type="GO" id="GO:0050661">
    <property type="term" value="F:NADP binding"/>
    <property type="evidence" value="ECO:0007669"/>
    <property type="project" value="InterPro"/>
</dbReference>
<dbReference type="Gene3D" id="3.40.50.720">
    <property type="entry name" value="NAD(P)-binding Rossmann-like Domain"/>
    <property type="match status" value="1"/>
</dbReference>
<comment type="similarity">
    <text evidence="1">Belongs to the HIBADH-related family.</text>
</comment>
<dbReference type="SUPFAM" id="SSF51735">
    <property type="entry name" value="NAD(P)-binding Rossmann-fold domains"/>
    <property type="match status" value="1"/>
</dbReference>
<dbReference type="Gene3D" id="1.10.1040.10">
    <property type="entry name" value="N-(1-d-carboxylethyl)-l-norvaline Dehydrogenase, domain 2"/>
    <property type="match status" value="1"/>
</dbReference>
<dbReference type="InterPro" id="IPR006115">
    <property type="entry name" value="6PGDH_NADP-bd"/>
</dbReference>
<dbReference type="InterPro" id="IPR029154">
    <property type="entry name" value="HIBADH-like_NADP-bd"/>
</dbReference>
<dbReference type="InterPro" id="IPR008927">
    <property type="entry name" value="6-PGluconate_DH-like_C_sf"/>
</dbReference>
<evidence type="ECO:0000256" key="1">
    <source>
        <dbReference type="ARBA" id="ARBA00009080"/>
    </source>
</evidence>
<accession>A0A520N0G8</accession>
<dbReference type="SUPFAM" id="SSF48179">
    <property type="entry name" value="6-phosphogluconate dehydrogenase C-terminal domain-like"/>
    <property type="match status" value="1"/>
</dbReference>
<name>A0A520N0G8_9GAMM</name>
<sequence length="291" mass="31930">MSKAIGFIGLGVMGSPMAGHLANLNNNISVFNRTVEKSKTWNTKYKGVICGSPAELARISDVIMICIGNDSEVRDVISGKDGMINYLKKGSIIVDHTTTSSELAVEMNALLNPKDIFYIDAPVSGGEVGAQSGQLSIMAGGDKKSFNLIENIIKPYTKFIKYMGPPGSGQLTKMVNQICIAGLIQALAEGINFSKKVGLNSQDVLEVVSKGAAQSWQMENRWETMTQNKYDHGFAVDLMRKDLDILLRKADKSNINLDVTKIINEFYKDIQDIKGGRWDTSSLLKRIEELT</sequence>
<dbReference type="PANTHER" id="PTHR43060:SF15">
    <property type="entry name" value="3-HYDROXYISOBUTYRATE DEHYDROGENASE-LIKE 1, MITOCHONDRIAL-RELATED"/>
    <property type="match status" value="1"/>
</dbReference>
<dbReference type="GO" id="GO:0016491">
    <property type="term" value="F:oxidoreductase activity"/>
    <property type="evidence" value="ECO:0007669"/>
    <property type="project" value="UniProtKB-KW"/>
</dbReference>
<gene>
    <name evidence="7" type="ORF">EVA95_01250</name>
</gene>
<keyword evidence="2" id="KW-0560">Oxidoreductase</keyword>
<dbReference type="InterPro" id="IPR036291">
    <property type="entry name" value="NAD(P)-bd_dom_sf"/>
</dbReference>
<dbReference type="GO" id="GO:0016054">
    <property type="term" value="P:organic acid catabolic process"/>
    <property type="evidence" value="ECO:0007669"/>
    <property type="project" value="UniProtKB-ARBA"/>
</dbReference>
<dbReference type="InterPro" id="IPR015815">
    <property type="entry name" value="HIBADH-related"/>
</dbReference>
<dbReference type="PIRSF" id="PIRSF000103">
    <property type="entry name" value="HIBADH"/>
    <property type="match status" value="1"/>
</dbReference>
<feature type="domain" description="3-hydroxyisobutyrate dehydrogenase-like NAD-binding" evidence="6">
    <location>
        <begin position="167"/>
        <end position="285"/>
    </location>
</feature>
<evidence type="ECO:0000259" key="5">
    <source>
        <dbReference type="Pfam" id="PF03446"/>
    </source>
</evidence>
<reference evidence="7 8" key="1">
    <citation type="submission" date="2019-02" db="EMBL/GenBank/DDBJ databases">
        <title>Prokaryotic population dynamics and viral predation in marine succession experiment using metagenomics: the confinement effect.</title>
        <authorList>
            <person name="Haro-Moreno J.M."/>
            <person name="Rodriguez-Valera F."/>
            <person name="Lopez-Perez M."/>
        </authorList>
    </citation>
    <scope>NUCLEOTIDE SEQUENCE [LARGE SCALE GENOMIC DNA]</scope>
    <source>
        <strain evidence="7">MED-G162</strain>
    </source>
</reference>
<comment type="caution">
    <text evidence="7">The sequence shown here is derived from an EMBL/GenBank/DDBJ whole genome shotgun (WGS) entry which is preliminary data.</text>
</comment>
<dbReference type="Pfam" id="PF03446">
    <property type="entry name" value="NAD_binding_2"/>
    <property type="match status" value="1"/>
</dbReference>
<proteinExistence type="inferred from homology"/>
<dbReference type="EMBL" id="SHBH01000006">
    <property type="protein sequence ID" value="RZO26978.1"/>
    <property type="molecule type" value="Genomic_DNA"/>
</dbReference>
<feature type="active site" evidence="4">
    <location>
        <position position="173"/>
    </location>
</feature>
<dbReference type="InterPro" id="IPR013328">
    <property type="entry name" value="6PGD_dom2"/>
</dbReference>
<organism evidence="7 8">
    <name type="scientific">SAR86 cluster bacterium</name>
    <dbReference type="NCBI Taxonomy" id="2030880"/>
    <lineage>
        <taxon>Bacteria</taxon>
        <taxon>Pseudomonadati</taxon>
        <taxon>Pseudomonadota</taxon>
        <taxon>Gammaproteobacteria</taxon>
        <taxon>SAR86 cluster</taxon>
    </lineage>
</organism>
<protein>
    <submittedName>
        <fullName evidence="7">NAD(P)-dependent oxidoreductase</fullName>
    </submittedName>
</protein>
<evidence type="ECO:0000259" key="6">
    <source>
        <dbReference type="Pfam" id="PF14833"/>
    </source>
</evidence>
<dbReference type="Pfam" id="PF14833">
    <property type="entry name" value="NAD_binding_11"/>
    <property type="match status" value="1"/>
</dbReference>
<evidence type="ECO:0000313" key="7">
    <source>
        <dbReference type="EMBL" id="RZO26978.1"/>
    </source>
</evidence>
<dbReference type="GO" id="GO:0051287">
    <property type="term" value="F:NAD binding"/>
    <property type="evidence" value="ECO:0007669"/>
    <property type="project" value="InterPro"/>
</dbReference>
<dbReference type="AlphaFoldDB" id="A0A520N0G8"/>